<dbReference type="AlphaFoldDB" id="A0A7Z0A7W2"/>
<dbReference type="InterPro" id="IPR053876">
    <property type="entry name" value="Phage_int_M"/>
</dbReference>
<dbReference type="Gene3D" id="1.10.150.130">
    <property type="match status" value="1"/>
</dbReference>
<dbReference type="CDD" id="cd01189">
    <property type="entry name" value="INT_ICEBs1_C_like"/>
    <property type="match status" value="1"/>
</dbReference>
<dbReference type="SUPFAM" id="SSF56349">
    <property type="entry name" value="DNA breaking-rejoining enzymes"/>
    <property type="match status" value="1"/>
</dbReference>
<evidence type="ECO:0000256" key="2">
    <source>
        <dbReference type="ARBA" id="ARBA00022908"/>
    </source>
</evidence>
<dbReference type="InterPro" id="IPR002104">
    <property type="entry name" value="Integrase_catalytic"/>
</dbReference>
<dbReference type="PROSITE" id="PS51898">
    <property type="entry name" value="TYR_RECOMBINASE"/>
    <property type="match status" value="1"/>
</dbReference>
<keyword evidence="3" id="KW-0238">DNA-binding</keyword>
<dbReference type="Proteomes" id="UP000539111">
    <property type="component" value="Unassembled WGS sequence"/>
</dbReference>
<keyword evidence="2" id="KW-0229">DNA integration</keyword>
<reference evidence="6 7" key="1">
    <citation type="submission" date="2020-07" db="EMBL/GenBank/DDBJ databases">
        <title>Sequencing the genomes of 1000 actinobacteria strains.</title>
        <authorList>
            <person name="Klenk H.-P."/>
        </authorList>
    </citation>
    <scope>NUCLEOTIDE SEQUENCE [LARGE SCALE GENOMIC DNA]</scope>
    <source>
        <strain evidence="6 7">DSM 26341</strain>
    </source>
</reference>
<dbReference type="InterPro" id="IPR013762">
    <property type="entry name" value="Integrase-like_cat_sf"/>
</dbReference>
<dbReference type="InterPro" id="IPR011010">
    <property type="entry name" value="DNA_brk_join_enz"/>
</dbReference>
<sequence length="329" mass="35917">MKRALTTIETGRGGELKPTTPLHVLGQLFLAHKRDLQLSEGSLETYGYAVTAHITPRIGDLSVAEAKPDRLQKFLNAVHRESGHGAAKNCRSTLSGMMSLAVSNGAISRNPVRDVERIAQSKGKKGASAIAPEDLADLMGKLRSAPSLIEQDTVELLEFMVAAGWRVGEACALDVSSIDFQASTAEVEATNVRVKGRGIIRQTVPKTDAGWRVTPLPEPTMDLLQRRHDRLKEFTTLLFPTTVMTLRDPSNTQRELRDVRDALGYPELSTHTFRKTAATMLDRAGMSATEIAAFLGHKNPSMTQDVYMNTLKGDTRAGAVMQKQLDGLI</sequence>
<protein>
    <submittedName>
        <fullName evidence="6">Integrase</fullName>
    </submittedName>
</protein>
<evidence type="ECO:0000256" key="4">
    <source>
        <dbReference type="ARBA" id="ARBA00023172"/>
    </source>
</evidence>
<keyword evidence="4" id="KW-0233">DNA recombination</keyword>
<dbReference type="InterPro" id="IPR010998">
    <property type="entry name" value="Integrase_recombinase_N"/>
</dbReference>
<evidence type="ECO:0000313" key="6">
    <source>
        <dbReference type="EMBL" id="NYI66067.1"/>
    </source>
</evidence>
<comment type="similarity">
    <text evidence="1">Belongs to the 'phage' integrase family.</text>
</comment>
<dbReference type="InterPro" id="IPR050808">
    <property type="entry name" value="Phage_Integrase"/>
</dbReference>
<dbReference type="Pfam" id="PF22022">
    <property type="entry name" value="Phage_int_M"/>
    <property type="match status" value="1"/>
</dbReference>
<evidence type="ECO:0000313" key="7">
    <source>
        <dbReference type="Proteomes" id="UP000539111"/>
    </source>
</evidence>
<dbReference type="PANTHER" id="PTHR30629">
    <property type="entry name" value="PROPHAGE INTEGRASE"/>
    <property type="match status" value="1"/>
</dbReference>
<dbReference type="Gene3D" id="1.10.443.10">
    <property type="entry name" value="Intergrase catalytic core"/>
    <property type="match status" value="1"/>
</dbReference>
<dbReference type="GO" id="GO:0006310">
    <property type="term" value="P:DNA recombination"/>
    <property type="evidence" value="ECO:0007669"/>
    <property type="project" value="UniProtKB-KW"/>
</dbReference>
<gene>
    <name evidence="6" type="ORF">BJY26_000373</name>
</gene>
<accession>A0A7Z0A7W2</accession>
<proteinExistence type="inferred from homology"/>
<keyword evidence="7" id="KW-1185">Reference proteome</keyword>
<dbReference type="Pfam" id="PF00589">
    <property type="entry name" value="Phage_integrase"/>
    <property type="match status" value="1"/>
</dbReference>
<dbReference type="RefSeq" id="WP_179425176.1">
    <property type="nucleotide sequence ID" value="NZ_JACBZP010000001.1"/>
</dbReference>
<comment type="caution">
    <text evidence="6">The sequence shown here is derived from an EMBL/GenBank/DDBJ whole genome shotgun (WGS) entry which is preliminary data.</text>
</comment>
<evidence type="ECO:0000256" key="3">
    <source>
        <dbReference type="ARBA" id="ARBA00023125"/>
    </source>
</evidence>
<evidence type="ECO:0000259" key="5">
    <source>
        <dbReference type="PROSITE" id="PS51898"/>
    </source>
</evidence>
<dbReference type="PANTHER" id="PTHR30629:SF6">
    <property type="entry name" value="PROPHAGE INTEGRASE INTA-RELATED"/>
    <property type="match status" value="1"/>
</dbReference>
<evidence type="ECO:0000256" key="1">
    <source>
        <dbReference type="ARBA" id="ARBA00008857"/>
    </source>
</evidence>
<name>A0A7Z0A7W2_9MICO</name>
<dbReference type="GO" id="GO:0003677">
    <property type="term" value="F:DNA binding"/>
    <property type="evidence" value="ECO:0007669"/>
    <property type="project" value="UniProtKB-KW"/>
</dbReference>
<feature type="domain" description="Tyr recombinase" evidence="5">
    <location>
        <begin position="125"/>
        <end position="321"/>
    </location>
</feature>
<organism evidence="6 7">
    <name type="scientific">Spelaeicoccus albus</name>
    <dbReference type="NCBI Taxonomy" id="1280376"/>
    <lineage>
        <taxon>Bacteria</taxon>
        <taxon>Bacillati</taxon>
        <taxon>Actinomycetota</taxon>
        <taxon>Actinomycetes</taxon>
        <taxon>Micrococcales</taxon>
        <taxon>Brevibacteriaceae</taxon>
        <taxon>Spelaeicoccus</taxon>
    </lineage>
</organism>
<dbReference type="EMBL" id="JACBZP010000001">
    <property type="protein sequence ID" value="NYI66067.1"/>
    <property type="molecule type" value="Genomic_DNA"/>
</dbReference>
<dbReference type="GO" id="GO:0015074">
    <property type="term" value="P:DNA integration"/>
    <property type="evidence" value="ECO:0007669"/>
    <property type="project" value="UniProtKB-KW"/>
</dbReference>